<dbReference type="InterPro" id="IPR015424">
    <property type="entry name" value="PyrdxlP-dep_Trfase"/>
</dbReference>
<organism evidence="1 2">
    <name type="scientific">Pseudobutyrivibrio ruminis DSM 9787</name>
    <dbReference type="NCBI Taxonomy" id="1123011"/>
    <lineage>
        <taxon>Bacteria</taxon>
        <taxon>Bacillati</taxon>
        <taxon>Bacillota</taxon>
        <taxon>Clostridia</taxon>
        <taxon>Lachnospirales</taxon>
        <taxon>Lachnospiraceae</taxon>
        <taxon>Pseudobutyrivibrio</taxon>
    </lineage>
</organism>
<protein>
    <recommendedName>
        <fullName evidence="3">dTDP-4-amino-4,6-dideoxygalactose transaminase</fullName>
    </recommendedName>
</protein>
<dbReference type="RefSeq" id="WP_097076393.1">
    <property type="nucleotide sequence ID" value="NZ_OBMR01000006.1"/>
</dbReference>
<dbReference type="EMBL" id="OBMR01000006">
    <property type="protein sequence ID" value="SOC04247.1"/>
    <property type="molecule type" value="Genomic_DNA"/>
</dbReference>
<evidence type="ECO:0008006" key="3">
    <source>
        <dbReference type="Google" id="ProtNLM"/>
    </source>
</evidence>
<evidence type="ECO:0000313" key="2">
    <source>
        <dbReference type="Proteomes" id="UP000219563"/>
    </source>
</evidence>
<accession>A0A285S9V8</accession>
<proteinExistence type="predicted"/>
<dbReference type="SUPFAM" id="SSF53383">
    <property type="entry name" value="PLP-dependent transferases"/>
    <property type="match status" value="1"/>
</dbReference>
<dbReference type="AlphaFoldDB" id="A0A285S9V8"/>
<gene>
    <name evidence="1" type="ORF">SAMN02910411_2039</name>
</gene>
<name>A0A285S9V8_9FIRM</name>
<sequence length="322" mass="36554">MQKEYGGCLPLEINKINTDYFPGFDYVALNSGRNAIAYACLAFNYKTCYIPYYTCKTVEAGLLEVGVEARYYNIDEQLMPIAPEGGFDDRALFVYTNYFGIMTHVMQQDIIAEHSHVLFDNTQGFFTKPMRGTLSAYSCRKFFGVADGAFLVGADIPRLDIPTGNSADAAGFLLKAIEAGPNEAYAMSKENEEHINVEGMCYMSKLTETMMSGIDLASVNEKRISNFNKLHQLLGQYNELKPVLENGAPMVYPFLFEKEGLREMLVENKIFVPRWWRWIEESKDTNAFEKKLSKYLVPLPITQTYDDADMEYIADILLKGIQ</sequence>
<dbReference type="Proteomes" id="UP000219563">
    <property type="component" value="Unassembled WGS sequence"/>
</dbReference>
<reference evidence="1 2" key="1">
    <citation type="submission" date="2017-08" db="EMBL/GenBank/DDBJ databases">
        <authorList>
            <person name="de Groot N.N."/>
        </authorList>
    </citation>
    <scope>NUCLEOTIDE SEQUENCE [LARGE SCALE GENOMIC DNA]</scope>
    <source>
        <strain evidence="1 2">DSM 9787</strain>
    </source>
</reference>
<evidence type="ECO:0000313" key="1">
    <source>
        <dbReference type="EMBL" id="SOC04247.1"/>
    </source>
</evidence>